<dbReference type="Pfam" id="PF02737">
    <property type="entry name" value="3HCDH_N"/>
    <property type="match status" value="1"/>
</dbReference>
<protein>
    <submittedName>
        <fullName evidence="7">3-hydroxybutyryl-CoA dehydrogenase</fullName>
        <ecNumber evidence="7">1.1.1.157</ecNumber>
    </submittedName>
</protein>
<dbReference type="Proteomes" id="UP000249304">
    <property type="component" value="Unassembled WGS sequence"/>
</dbReference>
<evidence type="ECO:0000256" key="4">
    <source>
        <dbReference type="PIRSR" id="PIRSR000105-1"/>
    </source>
</evidence>
<comment type="caution">
    <text evidence="7">The sequence shown here is derived from an EMBL/GenBank/DDBJ whole genome shotgun (WGS) entry which is preliminary data.</text>
</comment>
<evidence type="ECO:0000259" key="6">
    <source>
        <dbReference type="Pfam" id="PF02737"/>
    </source>
</evidence>
<dbReference type="OrthoDB" id="9771883at2"/>
<sequence>MKVAVIGGGRMGSGIAQVFLVRGDHVTVQEPLAEQAWRRVADGLAIAASKGLADRDEALARLTMDTVPPDAELVVEAVPEDAALKIRILAEAEARVSHDALLASNTSSLSIAELAAALDRPERLIGLHFFNPVPVQRLVEIVVTAATPPDVLDRARRVVAGLGKTGVVVNDSPGFATSRLGVLLGLEAIRMVEEGVASAEDIDTAMTLGYGHPMGPLRLGDLVGLDVRLAIAEYLHAKLGPRFEPPRLLREKVAAGELGRKSGKGFYAW</sequence>
<dbReference type="RefSeq" id="WP_111182583.1">
    <property type="nucleotide sequence ID" value="NZ_POUD01000170.1"/>
</dbReference>
<dbReference type="PIRSF" id="PIRSF000105">
    <property type="entry name" value="HCDH"/>
    <property type="match status" value="1"/>
</dbReference>
<feature type="site" description="Important for catalytic activity" evidence="4">
    <location>
        <position position="128"/>
    </location>
</feature>
<feature type="domain" description="3-hydroxyacyl-CoA dehydrogenase C-terminal" evidence="5">
    <location>
        <begin position="174"/>
        <end position="269"/>
    </location>
</feature>
<keyword evidence="3 7" id="KW-0560">Oxidoreductase</keyword>
<feature type="domain" description="3-hydroxyacyl-CoA dehydrogenase NAD binding" evidence="6">
    <location>
        <begin position="2"/>
        <end position="171"/>
    </location>
</feature>
<dbReference type="InterPro" id="IPR013328">
    <property type="entry name" value="6PGD_dom2"/>
</dbReference>
<name>A0A2W2DRX4_9ACTN</name>
<evidence type="ECO:0000313" key="8">
    <source>
        <dbReference type="Proteomes" id="UP000249304"/>
    </source>
</evidence>
<dbReference type="SUPFAM" id="SSF51735">
    <property type="entry name" value="NAD(P)-binding Rossmann-fold domains"/>
    <property type="match status" value="1"/>
</dbReference>
<dbReference type="PANTHER" id="PTHR48075">
    <property type="entry name" value="3-HYDROXYACYL-COA DEHYDROGENASE FAMILY PROTEIN"/>
    <property type="match status" value="1"/>
</dbReference>
<keyword evidence="8" id="KW-1185">Reference proteome</keyword>
<evidence type="ECO:0000256" key="1">
    <source>
        <dbReference type="ARBA" id="ARBA00005086"/>
    </source>
</evidence>
<evidence type="ECO:0000256" key="2">
    <source>
        <dbReference type="ARBA" id="ARBA00009463"/>
    </source>
</evidence>
<dbReference type="InterPro" id="IPR022694">
    <property type="entry name" value="3-OHacyl-CoA_DH"/>
</dbReference>
<dbReference type="InterPro" id="IPR008927">
    <property type="entry name" value="6-PGluconate_DH-like_C_sf"/>
</dbReference>
<evidence type="ECO:0000313" key="7">
    <source>
        <dbReference type="EMBL" id="PZG12981.1"/>
    </source>
</evidence>
<dbReference type="GO" id="GO:0006631">
    <property type="term" value="P:fatty acid metabolic process"/>
    <property type="evidence" value="ECO:0007669"/>
    <property type="project" value="InterPro"/>
</dbReference>
<evidence type="ECO:0000256" key="3">
    <source>
        <dbReference type="ARBA" id="ARBA00023002"/>
    </source>
</evidence>
<dbReference type="Gene3D" id="3.40.50.720">
    <property type="entry name" value="NAD(P)-binding Rossmann-like Domain"/>
    <property type="match status" value="1"/>
</dbReference>
<comment type="pathway">
    <text evidence="1">Lipid metabolism; butanoate metabolism.</text>
</comment>
<dbReference type="PANTHER" id="PTHR48075:SF5">
    <property type="entry name" value="3-HYDROXYBUTYRYL-COA DEHYDROGENASE"/>
    <property type="match status" value="1"/>
</dbReference>
<dbReference type="EMBL" id="POUD01000170">
    <property type="protein sequence ID" value="PZG12981.1"/>
    <property type="molecule type" value="Genomic_DNA"/>
</dbReference>
<dbReference type="EC" id="1.1.1.157" evidence="7"/>
<organism evidence="7 8">
    <name type="scientific">Nonomuraea aridisoli</name>
    <dbReference type="NCBI Taxonomy" id="2070368"/>
    <lineage>
        <taxon>Bacteria</taxon>
        <taxon>Bacillati</taxon>
        <taxon>Actinomycetota</taxon>
        <taxon>Actinomycetes</taxon>
        <taxon>Streptosporangiales</taxon>
        <taxon>Streptosporangiaceae</taxon>
        <taxon>Nonomuraea</taxon>
    </lineage>
</organism>
<comment type="similarity">
    <text evidence="2">Belongs to the 3-hydroxyacyl-CoA dehydrogenase family.</text>
</comment>
<reference evidence="7 8" key="1">
    <citation type="submission" date="2018-01" db="EMBL/GenBank/DDBJ databases">
        <title>Draft genome sequence of Nonomuraea sp. KC333.</title>
        <authorList>
            <person name="Sahin N."/>
            <person name="Saygin H."/>
            <person name="Ay H."/>
        </authorList>
    </citation>
    <scope>NUCLEOTIDE SEQUENCE [LARGE SCALE GENOMIC DNA]</scope>
    <source>
        <strain evidence="7 8">KC333</strain>
    </source>
</reference>
<dbReference type="GO" id="GO:0070403">
    <property type="term" value="F:NAD+ binding"/>
    <property type="evidence" value="ECO:0007669"/>
    <property type="project" value="InterPro"/>
</dbReference>
<gene>
    <name evidence="7" type="ORF">C1J01_31300</name>
</gene>
<dbReference type="InterPro" id="IPR036291">
    <property type="entry name" value="NAD(P)-bd_dom_sf"/>
</dbReference>
<evidence type="ECO:0000259" key="5">
    <source>
        <dbReference type="Pfam" id="PF00725"/>
    </source>
</evidence>
<dbReference type="SUPFAM" id="SSF48179">
    <property type="entry name" value="6-phosphogluconate dehydrogenase C-terminal domain-like"/>
    <property type="match status" value="1"/>
</dbReference>
<dbReference type="InterPro" id="IPR006108">
    <property type="entry name" value="3HC_DH_C"/>
</dbReference>
<dbReference type="AlphaFoldDB" id="A0A2W2DRX4"/>
<dbReference type="Pfam" id="PF00725">
    <property type="entry name" value="3HCDH"/>
    <property type="match status" value="1"/>
</dbReference>
<accession>A0A2W2DRX4</accession>
<dbReference type="Gene3D" id="1.10.1040.10">
    <property type="entry name" value="N-(1-d-carboxylethyl)-l-norvaline Dehydrogenase, domain 2"/>
    <property type="match status" value="1"/>
</dbReference>
<proteinExistence type="inferred from homology"/>
<dbReference type="GO" id="GO:0008691">
    <property type="term" value="F:3-hydroxybutyryl-CoA dehydrogenase activity"/>
    <property type="evidence" value="ECO:0007669"/>
    <property type="project" value="UniProtKB-EC"/>
</dbReference>
<dbReference type="InterPro" id="IPR006176">
    <property type="entry name" value="3-OHacyl-CoA_DH_NAD-bd"/>
</dbReference>